<accession>A0A1A9X591</accession>
<evidence type="ECO:0000256" key="4">
    <source>
        <dbReference type="SAM" id="Coils"/>
    </source>
</evidence>
<comment type="subcellular location">
    <subcellularLocation>
        <location evidence="3">Cytoplasm</location>
        <location evidence="3">Cytoskeleton</location>
        <location evidence="3">Cilium axoneme</location>
    </subcellularLocation>
</comment>
<dbReference type="GO" id="GO:0060294">
    <property type="term" value="P:cilium movement involved in cell motility"/>
    <property type="evidence" value="ECO:0007669"/>
    <property type="project" value="UniProtKB-UniRule"/>
</dbReference>
<keyword evidence="4" id="KW-0175">Coiled coil</keyword>
<dbReference type="Proteomes" id="UP000091820">
    <property type="component" value="Unassembled WGS sequence"/>
</dbReference>
<evidence type="ECO:0000256" key="2">
    <source>
        <dbReference type="ARBA" id="ARBA00022490"/>
    </source>
</evidence>
<dbReference type="GO" id="GO:0060271">
    <property type="term" value="P:cilium assembly"/>
    <property type="evidence" value="ECO:0007669"/>
    <property type="project" value="UniProtKB-UniRule"/>
</dbReference>
<keyword evidence="6" id="KW-1185">Reference proteome</keyword>
<name>A0A1A9X591_9MUSC</name>
<reference evidence="6" key="1">
    <citation type="submission" date="2014-03" db="EMBL/GenBank/DDBJ databases">
        <authorList>
            <person name="Aksoy S."/>
            <person name="Warren W."/>
            <person name="Wilson R.K."/>
        </authorList>
    </citation>
    <scope>NUCLEOTIDE SEQUENCE [LARGE SCALE GENOMIC DNA]</scope>
    <source>
        <strain evidence="6">IAEA</strain>
    </source>
</reference>
<feature type="coiled-coil region" evidence="4">
    <location>
        <begin position="235"/>
        <end position="269"/>
    </location>
</feature>
<evidence type="ECO:0000256" key="1">
    <source>
        <dbReference type="ARBA" id="ARBA00007209"/>
    </source>
</evidence>
<keyword evidence="2" id="KW-0963">Cytoplasm</keyword>
<dbReference type="PANTHER" id="PTHR19960">
    <property type="entry name" value="TEKTIN"/>
    <property type="match status" value="1"/>
</dbReference>
<keyword evidence="3" id="KW-0282">Flagellum</keyword>
<dbReference type="VEuPathDB" id="VectorBase:GBRI044688"/>
<dbReference type="InterPro" id="IPR048256">
    <property type="entry name" value="Tektin-like"/>
</dbReference>
<sequence>MSTKFEQTVMYSQLQPWSMAGAPPCMEPVSGPSVPPRVGTSYQTTHPHPWRPTLSYEMIEVKNLPEQPVTNQLVKPCFAPTGMTTEALTFPNLVTGFLRNPQHAARAALYTRYTFGEWNNNNLTKYAESNINRNQSERIRNDAVRLMRETDEKTSQGQRDAGRRLGERITDVTFWRNELNTELEKLISESSAFTELKRKCGKANLDLEAPLHIAQECLYHREGRGGMEKVHDSVEKALLLEIDNLRNSRQRLQELHEKITRQANDCRAAQHLLEEDVTHKESTLGIDSVCHQLNNYSRGIAYYGGIEKYDPTVSTQESWAEASSQRVSRSQAERAKLSQLRSDAETTVNAIATSVWDYWSNTNNALDRRVQEMAESKNKIQLHLHKVQQELFDLEKHIFLLQKAVQDKANPLKVAQTRLESRSHREGVELCKDYAQLRLIQEVQDIKDVVTSLHTKLQEAEAQHQSLLKTRSTLEADLRNKVNALFIDREKCMGLRRSFPVNNMIKY</sequence>
<evidence type="ECO:0000256" key="3">
    <source>
        <dbReference type="RuleBase" id="RU367040"/>
    </source>
</evidence>
<dbReference type="InterPro" id="IPR000435">
    <property type="entry name" value="Tektins"/>
</dbReference>
<dbReference type="Pfam" id="PF03148">
    <property type="entry name" value="Tektin"/>
    <property type="match status" value="1"/>
</dbReference>
<dbReference type="STRING" id="37001.A0A1A9X591"/>
<evidence type="ECO:0000313" key="5">
    <source>
        <dbReference type="EnsemblMetazoa" id="GBRI044688-PA"/>
    </source>
</evidence>
<evidence type="ECO:0000313" key="6">
    <source>
        <dbReference type="Proteomes" id="UP000091820"/>
    </source>
</evidence>
<organism evidence="5 6">
    <name type="scientific">Glossina brevipalpis</name>
    <dbReference type="NCBI Taxonomy" id="37001"/>
    <lineage>
        <taxon>Eukaryota</taxon>
        <taxon>Metazoa</taxon>
        <taxon>Ecdysozoa</taxon>
        <taxon>Arthropoda</taxon>
        <taxon>Hexapoda</taxon>
        <taxon>Insecta</taxon>
        <taxon>Pterygota</taxon>
        <taxon>Neoptera</taxon>
        <taxon>Endopterygota</taxon>
        <taxon>Diptera</taxon>
        <taxon>Brachycera</taxon>
        <taxon>Muscomorpha</taxon>
        <taxon>Hippoboscoidea</taxon>
        <taxon>Glossinidae</taxon>
        <taxon>Glossina</taxon>
    </lineage>
</organism>
<dbReference type="GO" id="GO:0015630">
    <property type="term" value="C:microtubule cytoskeleton"/>
    <property type="evidence" value="ECO:0007669"/>
    <property type="project" value="UniProtKB-UniRule"/>
</dbReference>
<protein>
    <recommendedName>
        <fullName evidence="3">Tektin</fullName>
    </recommendedName>
</protein>
<dbReference type="PRINTS" id="PR00511">
    <property type="entry name" value="TEKTIN"/>
</dbReference>
<dbReference type="EnsemblMetazoa" id="GBRI044688-RA">
    <property type="protein sequence ID" value="GBRI044688-PA"/>
    <property type="gene ID" value="GBRI044688"/>
</dbReference>
<keyword evidence="3" id="KW-0969">Cilium</keyword>
<dbReference type="PANTHER" id="PTHR19960:SF11">
    <property type="entry name" value="TEKTIN"/>
    <property type="match status" value="1"/>
</dbReference>
<keyword evidence="3" id="KW-0966">Cell projection</keyword>
<dbReference type="GO" id="GO:0005930">
    <property type="term" value="C:axoneme"/>
    <property type="evidence" value="ECO:0007669"/>
    <property type="project" value="UniProtKB-SubCell"/>
</dbReference>
<proteinExistence type="inferred from homology"/>
<comment type="similarity">
    <text evidence="1 3">Belongs to the tektin family.</text>
</comment>
<reference evidence="5" key="2">
    <citation type="submission" date="2020-05" db="UniProtKB">
        <authorList>
            <consortium name="EnsemblMetazoa"/>
        </authorList>
    </citation>
    <scope>IDENTIFICATION</scope>
    <source>
        <strain evidence="5">IAEA</strain>
    </source>
</reference>
<dbReference type="AlphaFoldDB" id="A0A1A9X591"/>
<dbReference type="GO" id="GO:0005634">
    <property type="term" value="C:nucleus"/>
    <property type="evidence" value="ECO:0007669"/>
    <property type="project" value="TreeGrafter"/>
</dbReference>
<feature type="coiled-coil region" evidence="4">
    <location>
        <begin position="443"/>
        <end position="477"/>
    </location>
</feature>